<name>A0A1H3NMB0_9PSEU</name>
<accession>A0A1H3NMB0</accession>
<evidence type="ECO:0000256" key="1">
    <source>
        <dbReference type="ARBA" id="ARBA00006484"/>
    </source>
</evidence>
<organism evidence="3 4">
    <name type="scientific">Saccharopolyspora shandongensis</name>
    <dbReference type="NCBI Taxonomy" id="418495"/>
    <lineage>
        <taxon>Bacteria</taxon>
        <taxon>Bacillati</taxon>
        <taxon>Actinomycetota</taxon>
        <taxon>Actinomycetes</taxon>
        <taxon>Pseudonocardiales</taxon>
        <taxon>Pseudonocardiaceae</taxon>
        <taxon>Saccharopolyspora</taxon>
    </lineage>
</organism>
<proteinExistence type="inferred from homology"/>
<keyword evidence="2" id="KW-0560">Oxidoreductase</keyword>
<evidence type="ECO:0000313" key="4">
    <source>
        <dbReference type="Proteomes" id="UP000199529"/>
    </source>
</evidence>
<dbReference type="Pfam" id="PF13561">
    <property type="entry name" value="adh_short_C2"/>
    <property type="match status" value="1"/>
</dbReference>
<dbReference type="Gene3D" id="3.40.50.720">
    <property type="entry name" value="NAD(P)-binding Rossmann-like Domain"/>
    <property type="match status" value="1"/>
</dbReference>
<evidence type="ECO:0000313" key="3">
    <source>
        <dbReference type="EMBL" id="SDY89339.1"/>
    </source>
</evidence>
<comment type="similarity">
    <text evidence="1">Belongs to the short-chain dehydrogenases/reductases (SDR) family.</text>
</comment>
<protein>
    <submittedName>
        <fullName evidence="3">NAD(P)-dependent dehydrogenase, short-chain alcohol dehydrogenase family</fullName>
    </submittedName>
</protein>
<dbReference type="FunFam" id="3.40.50.720:FF:000084">
    <property type="entry name" value="Short-chain dehydrogenase reductase"/>
    <property type="match status" value="1"/>
</dbReference>
<dbReference type="RefSeq" id="WP_093272435.1">
    <property type="nucleotide sequence ID" value="NZ_FNOK01000038.1"/>
</dbReference>
<dbReference type="OrthoDB" id="3676637at2"/>
<dbReference type="PANTHER" id="PTHR42879:SF6">
    <property type="entry name" value="NADPH-DEPENDENT REDUCTASE BACG"/>
    <property type="match status" value="1"/>
</dbReference>
<sequence>MDLGLTGRTVVVTGASSGVGLATTKMLLAEGANVAACARDADRLKAALDGLPVHIGACDVLDEEAVQEFVAGAADAFGGIDGVVNNAGRSLMARLSETADRQWCDELELKIFSVLHVIRAAQPWLRASDAASVVNINAILARQPEARLAATSAARAALLNLTKTLAGELAADGIRVNSVCLGLIDTGQWRRRYEQSGSAADFAAWSAELAADRGIPLGRLGTADEVAFPIASLLSPRASYITGSAVDVGGGIARYL</sequence>
<dbReference type="PANTHER" id="PTHR42879">
    <property type="entry name" value="3-OXOACYL-(ACYL-CARRIER-PROTEIN) REDUCTASE"/>
    <property type="match status" value="1"/>
</dbReference>
<dbReference type="STRING" id="418495.SAMN05216215_103838"/>
<dbReference type="SUPFAM" id="SSF51735">
    <property type="entry name" value="NAD(P)-binding Rossmann-fold domains"/>
    <property type="match status" value="1"/>
</dbReference>
<dbReference type="Proteomes" id="UP000199529">
    <property type="component" value="Unassembled WGS sequence"/>
</dbReference>
<gene>
    <name evidence="3" type="ORF">SAMN05216215_103838</name>
</gene>
<dbReference type="EMBL" id="FNOK01000038">
    <property type="protein sequence ID" value="SDY89339.1"/>
    <property type="molecule type" value="Genomic_DNA"/>
</dbReference>
<evidence type="ECO:0000256" key="2">
    <source>
        <dbReference type="ARBA" id="ARBA00023002"/>
    </source>
</evidence>
<reference evidence="4" key="1">
    <citation type="submission" date="2016-10" db="EMBL/GenBank/DDBJ databases">
        <authorList>
            <person name="Varghese N."/>
            <person name="Submissions S."/>
        </authorList>
    </citation>
    <scope>NUCLEOTIDE SEQUENCE [LARGE SCALE GENOMIC DNA]</scope>
    <source>
        <strain evidence="4">CGMCC 4.3530</strain>
    </source>
</reference>
<dbReference type="InterPro" id="IPR050259">
    <property type="entry name" value="SDR"/>
</dbReference>
<dbReference type="InterPro" id="IPR036291">
    <property type="entry name" value="NAD(P)-bd_dom_sf"/>
</dbReference>
<dbReference type="PRINTS" id="PR00081">
    <property type="entry name" value="GDHRDH"/>
</dbReference>
<dbReference type="AlphaFoldDB" id="A0A1H3NMB0"/>
<dbReference type="PRINTS" id="PR00080">
    <property type="entry name" value="SDRFAMILY"/>
</dbReference>
<keyword evidence="4" id="KW-1185">Reference proteome</keyword>
<dbReference type="GO" id="GO:0016491">
    <property type="term" value="F:oxidoreductase activity"/>
    <property type="evidence" value="ECO:0007669"/>
    <property type="project" value="UniProtKB-KW"/>
</dbReference>
<dbReference type="NCBIfam" id="NF005468">
    <property type="entry name" value="PRK07062.1"/>
    <property type="match status" value="1"/>
</dbReference>
<dbReference type="InterPro" id="IPR002347">
    <property type="entry name" value="SDR_fam"/>
</dbReference>